<gene>
    <name evidence="1" type="ORF">SAMN04487864_108114</name>
</gene>
<keyword evidence="2" id="KW-1185">Reference proteome</keyword>
<evidence type="ECO:0000313" key="2">
    <source>
        <dbReference type="Proteomes" id="UP000198943"/>
    </source>
</evidence>
<evidence type="ECO:0000313" key="1">
    <source>
        <dbReference type="EMBL" id="SDC48926.1"/>
    </source>
</evidence>
<accession>A0A1G6M1V0</accession>
<protein>
    <submittedName>
        <fullName evidence="1">Uncharacterized protein</fullName>
    </submittedName>
</protein>
<name>A0A1G6M1V0_9FIRM</name>
<organism evidence="1 2">
    <name type="scientific">Succiniclasticum ruminis</name>
    <dbReference type="NCBI Taxonomy" id="40841"/>
    <lineage>
        <taxon>Bacteria</taxon>
        <taxon>Bacillati</taxon>
        <taxon>Bacillota</taxon>
        <taxon>Negativicutes</taxon>
        <taxon>Acidaminococcales</taxon>
        <taxon>Acidaminococcaceae</taxon>
        <taxon>Succiniclasticum</taxon>
    </lineage>
</organism>
<reference evidence="2" key="1">
    <citation type="submission" date="2016-10" db="EMBL/GenBank/DDBJ databases">
        <authorList>
            <person name="Varghese N."/>
            <person name="Submissions S."/>
        </authorList>
    </citation>
    <scope>NUCLEOTIDE SEQUENCE [LARGE SCALE GENOMIC DNA]</scope>
    <source>
        <strain evidence="2">DSM 11005</strain>
    </source>
</reference>
<sequence length="30" mass="3620">MINPGIIARIFIFYYCNTYNYVEFHATDMV</sequence>
<proteinExistence type="predicted"/>
<dbReference type="AlphaFoldDB" id="A0A1G6M1V0"/>
<dbReference type="Proteomes" id="UP000198943">
    <property type="component" value="Unassembled WGS sequence"/>
</dbReference>
<dbReference type="EMBL" id="FMYW01000008">
    <property type="protein sequence ID" value="SDC48926.1"/>
    <property type="molecule type" value="Genomic_DNA"/>
</dbReference>